<dbReference type="InterPro" id="IPR010129">
    <property type="entry name" value="T1SS_HlyD"/>
</dbReference>
<dbReference type="InterPro" id="IPR058982">
    <property type="entry name" value="Beta-barrel_AprE"/>
</dbReference>
<comment type="similarity">
    <text evidence="2 9">Belongs to the membrane fusion protein (MFP) (TC 8.A.1) family.</text>
</comment>
<keyword evidence="8 9" id="KW-0472">Membrane</keyword>
<dbReference type="Pfam" id="PF26002">
    <property type="entry name" value="Beta-barrel_AprE"/>
    <property type="match status" value="1"/>
</dbReference>
<feature type="transmembrane region" description="Helical" evidence="9">
    <location>
        <begin position="30"/>
        <end position="48"/>
    </location>
</feature>
<dbReference type="InterPro" id="IPR058781">
    <property type="entry name" value="HH_AprE-like"/>
</dbReference>
<keyword evidence="5 9" id="KW-0997">Cell inner membrane</keyword>
<keyword evidence="7 9" id="KW-1133">Transmembrane helix</keyword>
<feature type="domain" description="AprE-like long alpha-helical hairpin" evidence="10">
    <location>
        <begin position="103"/>
        <end position="295"/>
    </location>
</feature>
<evidence type="ECO:0000313" key="13">
    <source>
        <dbReference type="Proteomes" id="UP000502502"/>
    </source>
</evidence>
<comment type="subcellular location">
    <subcellularLocation>
        <location evidence="1 9">Cell inner membrane</location>
        <topology evidence="1 9">Single-pass membrane protein</topology>
    </subcellularLocation>
</comment>
<reference evidence="12 13" key="1">
    <citation type="submission" date="2020-03" db="EMBL/GenBank/DDBJ databases">
        <title>Sphingomonas sp. nov., isolated from fish.</title>
        <authorList>
            <person name="Hyun D.-W."/>
            <person name="Bae J.-W."/>
        </authorList>
    </citation>
    <scope>NUCLEOTIDE SEQUENCE [LARGE SCALE GENOMIC DNA]</scope>
    <source>
        <strain evidence="12 13">HDW15C</strain>
    </source>
</reference>
<dbReference type="Pfam" id="PF25994">
    <property type="entry name" value="HH_AprE"/>
    <property type="match status" value="1"/>
</dbReference>
<protein>
    <recommendedName>
        <fullName evidence="9">Membrane fusion protein (MFP) family protein</fullName>
    </recommendedName>
</protein>
<dbReference type="PRINTS" id="PR01490">
    <property type="entry name" value="RTXTOXIND"/>
</dbReference>
<evidence type="ECO:0000256" key="6">
    <source>
        <dbReference type="ARBA" id="ARBA00022692"/>
    </source>
</evidence>
<evidence type="ECO:0000259" key="11">
    <source>
        <dbReference type="Pfam" id="PF26002"/>
    </source>
</evidence>
<dbReference type="InterPro" id="IPR050739">
    <property type="entry name" value="MFP"/>
</dbReference>
<organism evidence="12 13">
    <name type="scientific">Sphingomonas sinipercae</name>
    <dbReference type="NCBI Taxonomy" id="2714944"/>
    <lineage>
        <taxon>Bacteria</taxon>
        <taxon>Pseudomonadati</taxon>
        <taxon>Pseudomonadota</taxon>
        <taxon>Alphaproteobacteria</taxon>
        <taxon>Sphingomonadales</taxon>
        <taxon>Sphingomonadaceae</taxon>
        <taxon>Sphingomonas</taxon>
    </lineage>
</organism>
<dbReference type="RefSeq" id="WP_166093084.1">
    <property type="nucleotide sequence ID" value="NZ_CP049871.1"/>
</dbReference>
<evidence type="ECO:0000256" key="3">
    <source>
        <dbReference type="ARBA" id="ARBA00022448"/>
    </source>
</evidence>
<evidence type="ECO:0000259" key="10">
    <source>
        <dbReference type="Pfam" id="PF25994"/>
    </source>
</evidence>
<evidence type="ECO:0000256" key="9">
    <source>
        <dbReference type="RuleBase" id="RU365093"/>
    </source>
</evidence>
<dbReference type="PANTHER" id="PTHR30386">
    <property type="entry name" value="MEMBRANE FUSION SUBUNIT OF EMRAB-TOLC MULTIDRUG EFFLUX PUMP"/>
    <property type="match status" value="1"/>
</dbReference>
<dbReference type="Proteomes" id="UP000502502">
    <property type="component" value="Chromosome"/>
</dbReference>
<evidence type="ECO:0000256" key="2">
    <source>
        <dbReference type="ARBA" id="ARBA00009477"/>
    </source>
</evidence>
<dbReference type="NCBIfam" id="TIGR01843">
    <property type="entry name" value="type_I_hlyD"/>
    <property type="match status" value="1"/>
</dbReference>
<evidence type="ECO:0000256" key="7">
    <source>
        <dbReference type="ARBA" id="ARBA00022989"/>
    </source>
</evidence>
<dbReference type="Gene3D" id="2.40.30.170">
    <property type="match status" value="1"/>
</dbReference>
<dbReference type="GO" id="GO:0015031">
    <property type="term" value="P:protein transport"/>
    <property type="evidence" value="ECO:0007669"/>
    <property type="project" value="InterPro"/>
</dbReference>
<accession>A0A6G7ZM00</accession>
<keyword evidence="13" id="KW-1185">Reference proteome</keyword>
<dbReference type="KEGG" id="ssin:G7078_03610"/>
<evidence type="ECO:0000256" key="1">
    <source>
        <dbReference type="ARBA" id="ARBA00004377"/>
    </source>
</evidence>
<keyword evidence="3 9" id="KW-0813">Transport</keyword>
<gene>
    <name evidence="12" type="ORF">G7078_03610</name>
</gene>
<evidence type="ECO:0000256" key="8">
    <source>
        <dbReference type="ARBA" id="ARBA00023136"/>
    </source>
</evidence>
<name>A0A6G7ZM00_9SPHN</name>
<dbReference type="PANTHER" id="PTHR30386:SF17">
    <property type="entry name" value="ALKALINE PROTEASE SECRETION PROTEIN APRE"/>
    <property type="match status" value="1"/>
</dbReference>
<evidence type="ECO:0000256" key="5">
    <source>
        <dbReference type="ARBA" id="ARBA00022519"/>
    </source>
</evidence>
<proteinExistence type="inferred from homology"/>
<feature type="domain" description="AprE-like beta-barrel" evidence="11">
    <location>
        <begin position="337"/>
        <end position="428"/>
    </location>
</feature>
<evidence type="ECO:0000256" key="4">
    <source>
        <dbReference type="ARBA" id="ARBA00022475"/>
    </source>
</evidence>
<sequence length="453" mass="49001">MNIEALNISATPVLPQISEDVDDPRSEIRLGLLIAGVFFILFLGWASFARLDAAAQAPGKLVVSGQRQTVQHREGGVISAILVREGAQVQRGQVLIRLTGADVRAQERALSAQAIGLLAQRARLYAEQSGARTITPPPEFADLRPEDRAAAADALRIQLGQMRTRAAVLSAQRGALGQRSAQAGSQGQGFSRRLTAIDEQIRLIDEELEGMREAAAKGFVSKNRLRALERAKAELEGQRGQDSASIAQSRQQAGESQLQALEARSNYYERIAAELREVETSLNDVLPRLAAAREQLARTEIRSPAAGTVVGLSVFTPGGVIEPGAKLMDIVPGRAPLTIEARVSASDGDDVRVGQRAFVRFETLHERALPALEGSVTRVSADAFTDEKTGASYYTAEVAVPESELRKIEELRGKDVLRAGLPVAVTIPLRKRTALQYALEPITSSLRRSFHEN</sequence>
<dbReference type="Gene3D" id="2.40.50.100">
    <property type="match status" value="1"/>
</dbReference>
<dbReference type="GO" id="GO:0005886">
    <property type="term" value="C:plasma membrane"/>
    <property type="evidence" value="ECO:0007669"/>
    <property type="project" value="UniProtKB-SubCell"/>
</dbReference>
<evidence type="ECO:0000313" key="12">
    <source>
        <dbReference type="EMBL" id="QIL01963.1"/>
    </source>
</evidence>
<dbReference type="AlphaFoldDB" id="A0A6G7ZM00"/>
<dbReference type="EMBL" id="CP049871">
    <property type="protein sequence ID" value="QIL01963.1"/>
    <property type="molecule type" value="Genomic_DNA"/>
</dbReference>
<keyword evidence="4 9" id="KW-1003">Cell membrane</keyword>
<keyword evidence="6 9" id="KW-0812">Transmembrane</keyword>